<comment type="caution">
    <text evidence="2">The sequence shown here is derived from an EMBL/GenBank/DDBJ whole genome shotgun (WGS) entry which is preliminary data.</text>
</comment>
<protein>
    <recommendedName>
        <fullName evidence="4">GNAT family N-acetyltransferase</fullName>
    </recommendedName>
</protein>
<evidence type="ECO:0000313" key="3">
    <source>
        <dbReference type="Proteomes" id="UP001230654"/>
    </source>
</evidence>
<reference evidence="2 3" key="1">
    <citation type="submission" date="2023-07" db="EMBL/GenBank/DDBJ databases">
        <title>Comparative genomics of wheat-associated soil bacteria to identify genetic determinants of phenazine resistance.</title>
        <authorList>
            <person name="Mouncey N."/>
        </authorList>
    </citation>
    <scope>NUCLEOTIDE SEQUENCE [LARGE SCALE GENOMIC DNA]</scope>
    <source>
        <strain evidence="2 3">B2I6</strain>
    </source>
</reference>
<accession>A0ABU0NRZ2</accession>
<organism evidence="2 3">
    <name type="scientific">Streptomyces rishiriensis</name>
    <dbReference type="NCBI Taxonomy" id="68264"/>
    <lineage>
        <taxon>Bacteria</taxon>
        <taxon>Bacillati</taxon>
        <taxon>Actinomycetota</taxon>
        <taxon>Actinomycetes</taxon>
        <taxon>Kitasatosporales</taxon>
        <taxon>Streptomycetaceae</taxon>
        <taxon>Streptomyces</taxon>
    </lineage>
</organism>
<name>A0ABU0NRZ2_STRRH</name>
<evidence type="ECO:0000313" key="2">
    <source>
        <dbReference type="EMBL" id="MDQ0581498.1"/>
    </source>
</evidence>
<proteinExistence type="predicted"/>
<dbReference type="Proteomes" id="UP001230654">
    <property type="component" value="Unassembled WGS sequence"/>
</dbReference>
<gene>
    <name evidence="2" type="ORF">QF030_003676</name>
</gene>
<sequence length="47" mass="5365">MELKVSSLADRPDMLGPVRDMPDTWPEFATQDPVGNAHYGVWMRHPL</sequence>
<keyword evidence="3" id="KW-1185">Reference proteome</keyword>
<feature type="region of interest" description="Disordered" evidence="1">
    <location>
        <begin position="1"/>
        <end position="29"/>
    </location>
</feature>
<dbReference type="RefSeq" id="WP_307163741.1">
    <property type="nucleotide sequence ID" value="NZ_JAUSWV010000002.1"/>
</dbReference>
<dbReference type="EMBL" id="JAUSWV010000002">
    <property type="protein sequence ID" value="MDQ0581498.1"/>
    <property type="molecule type" value="Genomic_DNA"/>
</dbReference>
<evidence type="ECO:0008006" key="4">
    <source>
        <dbReference type="Google" id="ProtNLM"/>
    </source>
</evidence>
<evidence type="ECO:0000256" key="1">
    <source>
        <dbReference type="SAM" id="MobiDB-lite"/>
    </source>
</evidence>